<sequence>MTQKETAVQAGDAAAQKKAPELFEVTLAKPHTHAGKELKPGDKIKVTARQREWLQGLEVVAKAEEK</sequence>
<proteinExistence type="predicted"/>
<feature type="domain" description="DUF7210" evidence="1">
    <location>
        <begin position="24"/>
        <end position="55"/>
    </location>
</feature>
<protein>
    <recommendedName>
        <fullName evidence="1">DUF7210 domain-containing protein</fullName>
    </recommendedName>
</protein>
<evidence type="ECO:0000313" key="3">
    <source>
        <dbReference type="Proteomes" id="UP000596932"/>
    </source>
</evidence>
<evidence type="ECO:0000313" key="2">
    <source>
        <dbReference type="EMBL" id="MBG0837406.1"/>
    </source>
</evidence>
<dbReference type="Pfam" id="PF23843">
    <property type="entry name" value="DUF7210"/>
    <property type="match status" value="1"/>
</dbReference>
<comment type="caution">
    <text evidence="2">The sequence shown here is derived from an EMBL/GenBank/DDBJ whole genome shotgun (WGS) entry which is preliminary data.</text>
</comment>
<keyword evidence="3" id="KW-1185">Reference proteome</keyword>
<evidence type="ECO:0000259" key="1">
    <source>
        <dbReference type="Pfam" id="PF23843"/>
    </source>
</evidence>
<dbReference type="InterPro" id="IPR055634">
    <property type="entry name" value="DUF7210"/>
</dbReference>
<dbReference type="RefSeq" id="WP_196476443.1">
    <property type="nucleotide sequence ID" value="NZ_JACFYX020000009.1"/>
</dbReference>
<accession>A0A931D457</accession>
<gene>
    <name evidence="2" type="ORF">H3221_20010</name>
</gene>
<dbReference type="AlphaFoldDB" id="A0A931D457"/>
<dbReference type="EMBL" id="JACFYX010000022">
    <property type="protein sequence ID" value="MBG0837406.1"/>
    <property type="molecule type" value="Genomic_DNA"/>
</dbReference>
<dbReference type="Proteomes" id="UP000596932">
    <property type="component" value="Unassembled WGS sequence"/>
</dbReference>
<name>A0A931D457_9PSED</name>
<reference evidence="2" key="1">
    <citation type="submission" date="2020-07" db="EMBL/GenBank/DDBJ databases">
        <title>Pseudomonas chaetoceroseae sp. nov., a new member of the Pseudomonas oleovorans group isolated from a culture of Chaetoceros calcitrans.</title>
        <authorList>
            <person name="Girard L."/>
            <person name="Lood C."/>
            <person name="De Mot R."/>
            <person name="Baudart J."/>
        </authorList>
    </citation>
    <scope>NUCLEOTIDE SEQUENCE</scope>
    <source>
        <strain evidence="2">536</strain>
    </source>
</reference>
<organism evidence="2 3">
    <name type="scientific">Pseudomonas chaetocerotis</name>
    <dbReference type="NCBI Taxonomy" id="2758695"/>
    <lineage>
        <taxon>Bacteria</taxon>
        <taxon>Pseudomonadati</taxon>
        <taxon>Pseudomonadota</taxon>
        <taxon>Gammaproteobacteria</taxon>
        <taxon>Pseudomonadales</taxon>
        <taxon>Pseudomonadaceae</taxon>
        <taxon>Pseudomonas</taxon>
    </lineage>
</organism>